<evidence type="ECO:0000313" key="1">
    <source>
        <dbReference type="EMBL" id="QHS93289.1"/>
    </source>
</evidence>
<dbReference type="SUPFAM" id="SSF48452">
    <property type="entry name" value="TPR-like"/>
    <property type="match status" value="1"/>
</dbReference>
<dbReference type="InterPro" id="IPR011990">
    <property type="entry name" value="TPR-like_helical_dom_sf"/>
</dbReference>
<dbReference type="Gene3D" id="1.25.40.10">
    <property type="entry name" value="Tetratricopeptide repeat domain"/>
    <property type="match status" value="1"/>
</dbReference>
<dbReference type="EMBL" id="MN739201">
    <property type="protein sequence ID" value="QHS93289.1"/>
    <property type="molecule type" value="Genomic_DNA"/>
</dbReference>
<evidence type="ECO:0008006" key="2">
    <source>
        <dbReference type="Google" id="ProtNLM"/>
    </source>
</evidence>
<protein>
    <recommendedName>
        <fullName evidence="2">Glycosyltransferase 2-like domain-containing protein</fullName>
    </recommendedName>
</protein>
<dbReference type="SUPFAM" id="SSF53448">
    <property type="entry name" value="Nucleotide-diphospho-sugar transferases"/>
    <property type="match status" value="1"/>
</dbReference>
<name>A0A6C0BNV5_9ZZZZ</name>
<dbReference type="AlphaFoldDB" id="A0A6C0BNV5"/>
<accession>A0A6C0BNV5</accession>
<dbReference type="CDD" id="cd00761">
    <property type="entry name" value="Glyco_tranf_GTA_type"/>
    <property type="match status" value="1"/>
</dbReference>
<dbReference type="Gene3D" id="3.90.550.10">
    <property type="entry name" value="Spore Coat Polysaccharide Biosynthesis Protein SpsA, Chain A"/>
    <property type="match status" value="1"/>
</dbReference>
<reference evidence="1" key="1">
    <citation type="journal article" date="2020" name="Nature">
        <title>Giant virus diversity and host interactions through global metagenomics.</title>
        <authorList>
            <person name="Schulz F."/>
            <person name="Roux S."/>
            <person name="Paez-Espino D."/>
            <person name="Jungbluth S."/>
            <person name="Walsh D.A."/>
            <person name="Denef V.J."/>
            <person name="McMahon K.D."/>
            <person name="Konstantinidis K.T."/>
            <person name="Eloe-Fadrosh E.A."/>
            <person name="Kyrpides N.C."/>
            <person name="Woyke T."/>
        </authorList>
    </citation>
    <scope>NUCLEOTIDE SEQUENCE</scope>
    <source>
        <strain evidence="1">GVMAG-M-3300017989-17</strain>
    </source>
</reference>
<sequence>MSSPLICLVIMIKDGKSVIGPTLRTAMPFMDEWFIFDTGSTDGTQTFIQELMKREFPSRPGRIAEEPFVNFEVSRTRALELARQASPECVFQMMLDDSYILHGGEILRAFLEMKRQVEDPEQESGYLLSIGTETQRLLYNSARIFRTSERVAYEGVVHEVPTCTAEEIVPRQCYIEDGASAETTERSRQRYHRDLALLLPEVKAQRGNHLRNVFYLAQTYQCLERWHKAVEWYQKRAEMDLGFSEEMYIAYCRMAQITHKRLNRGWALAQHYYLQAHGVNPRRWECLYKIAKYYYKQEQWNLCHAFAHMAVERSDGPGQYDLFAVPDIYNRRMPNVYCMAAWYCDDSQGRHHQKARELLMQGIRKYPTLEIRQDQIGYFNDRLKDLHVDKHYAYPAKIVREIVQRNRDGTSAKCGGDRVVVTMTTCKRFDLFSRTLNSFLACCTDLDMVHRWVVVDDNSSEHDRQRMQKLYPFIEFILKGEHDRGHARSMNMIRKATGGEDYIFHLEDDWLFLDVKPYITLLLDVLHTEPECGQALVNRNYAERLHDDPLRIVGGVEKSTRHEVAYVVHEHADTDTPEYAARMDTLLPTQASHLYWPHYSLRPGLIRREVWTQLGDYDERDRHFELEYARRYVMAGWKTAFLDGIFSLHIGKLTTESDDTVASAYRLNETERF</sequence>
<organism evidence="1">
    <name type="scientific">viral metagenome</name>
    <dbReference type="NCBI Taxonomy" id="1070528"/>
    <lineage>
        <taxon>unclassified sequences</taxon>
        <taxon>metagenomes</taxon>
        <taxon>organismal metagenomes</taxon>
    </lineage>
</organism>
<proteinExistence type="predicted"/>
<dbReference type="InterPro" id="IPR029044">
    <property type="entry name" value="Nucleotide-diphossugar_trans"/>
</dbReference>